<evidence type="ECO:0000256" key="3">
    <source>
        <dbReference type="SAM" id="MobiDB-lite"/>
    </source>
</evidence>
<protein>
    <recommendedName>
        <fullName evidence="2">Formin-like protein</fullName>
    </recommendedName>
</protein>
<feature type="compositionally biased region" description="Low complexity" evidence="3">
    <location>
        <begin position="267"/>
        <end position="276"/>
    </location>
</feature>
<evidence type="ECO:0000313" key="7">
    <source>
        <dbReference type="Proteomes" id="UP000243975"/>
    </source>
</evidence>
<dbReference type="Gene3D" id="1.20.58.2220">
    <property type="entry name" value="Formin, FH2 domain"/>
    <property type="match status" value="1"/>
</dbReference>
<keyword evidence="7" id="KW-1185">Reference proteome</keyword>
<dbReference type="GO" id="GO:0045010">
    <property type="term" value="P:actin nucleation"/>
    <property type="evidence" value="ECO:0007669"/>
    <property type="project" value="InterPro"/>
</dbReference>
<feature type="domain" description="FH2" evidence="5">
    <location>
        <begin position="362"/>
        <end position="809"/>
    </location>
</feature>
<dbReference type="PROSITE" id="PS51444">
    <property type="entry name" value="FH2"/>
    <property type="match status" value="1"/>
</dbReference>
<comment type="caution">
    <text evidence="6">The sequence shown here is derived from an EMBL/GenBank/DDBJ whole genome shotgun (WGS) entry which is preliminary data.</text>
</comment>
<feature type="region of interest" description="Disordered" evidence="3">
    <location>
        <begin position="84"/>
        <end position="127"/>
    </location>
</feature>
<feature type="compositionally biased region" description="Pro residues" evidence="3">
    <location>
        <begin position="277"/>
        <end position="346"/>
    </location>
</feature>
<organism evidence="6 7">
    <name type="scientific">Cynara cardunculus var. scolymus</name>
    <name type="common">Globe artichoke</name>
    <name type="synonym">Cynara scolymus</name>
    <dbReference type="NCBI Taxonomy" id="59895"/>
    <lineage>
        <taxon>Eukaryota</taxon>
        <taxon>Viridiplantae</taxon>
        <taxon>Streptophyta</taxon>
        <taxon>Embryophyta</taxon>
        <taxon>Tracheophyta</taxon>
        <taxon>Spermatophyta</taxon>
        <taxon>Magnoliopsida</taxon>
        <taxon>eudicotyledons</taxon>
        <taxon>Gunneridae</taxon>
        <taxon>Pentapetalae</taxon>
        <taxon>asterids</taxon>
        <taxon>campanulids</taxon>
        <taxon>Asterales</taxon>
        <taxon>Asteraceae</taxon>
        <taxon>Carduoideae</taxon>
        <taxon>Cardueae</taxon>
        <taxon>Carduinae</taxon>
        <taxon>Cynara</taxon>
    </lineage>
</organism>
<dbReference type="EMBL" id="LEKV01001021">
    <property type="protein sequence ID" value="KVI10348.1"/>
    <property type="molecule type" value="Genomic_DNA"/>
</dbReference>
<dbReference type="Proteomes" id="UP000243975">
    <property type="component" value="Unassembled WGS sequence"/>
</dbReference>
<reference evidence="6 7" key="1">
    <citation type="journal article" date="2016" name="Sci. Rep.">
        <title>The genome sequence of the outbreeding globe artichoke constructed de novo incorporating a phase-aware low-pass sequencing strategy of F1 progeny.</title>
        <authorList>
            <person name="Scaglione D."/>
            <person name="Reyes-Chin-Wo S."/>
            <person name="Acquadro A."/>
            <person name="Froenicke L."/>
            <person name="Portis E."/>
            <person name="Beitel C."/>
            <person name="Tirone M."/>
            <person name="Mauro R."/>
            <person name="Lo Monaco A."/>
            <person name="Mauromicale G."/>
            <person name="Faccioli P."/>
            <person name="Cattivelli L."/>
            <person name="Rieseberg L."/>
            <person name="Michelmore R."/>
            <person name="Lanteri S."/>
        </authorList>
    </citation>
    <scope>NUCLEOTIDE SEQUENCE [LARGE SCALE GENOMIC DNA]</scope>
    <source>
        <strain evidence="6">2C</strain>
    </source>
</reference>
<dbReference type="SMART" id="SM00498">
    <property type="entry name" value="FH2"/>
    <property type="match status" value="1"/>
</dbReference>
<comment type="similarity">
    <text evidence="1">Belongs to the formin-like family. Class-I subfamily.</text>
</comment>
<name>A0A118K695_CYNCS</name>
<keyword evidence="4" id="KW-0732">Signal</keyword>
<feature type="compositionally biased region" description="Acidic residues" evidence="3">
    <location>
        <begin position="99"/>
        <end position="110"/>
    </location>
</feature>
<dbReference type="InterPro" id="IPR027643">
    <property type="entry name" value="Formin-like_plant"/>
</dbReference>
<feature type="compositionally biased region" description="Basic and acidic residues" evidence="3">
    <location>
        <begin position="945"/>
        <end position="966"/>
    </location>
</feature>
<evidence type="ECO:0000313" key="6">
    <source>
        <dbReference type="EMBL" id="KVI10348.1"/>
    </source>
</evidence>
<dbReference type="PANTHER" id="PTHR23213">
    <property type="entry name" value="FORMIN-RELATED"/>
    <property type="match status" value="1"/>
</dbReference>
<proteinExistence type="inferred from homology"/>
<sequence>MVSFIAFVLLLFPLAASIVSDSHTDAQQLPLANLTNSEGMMGQDPDVKTSLVDCNNIHIPVSVQDTRHIQRWNAAPPIRRRLAQVNAPHSEANYNNNKDEEEEEEEEEEQQQQQEQHGGSSSLEEDIEPIPFTVSKADTGGGGIDNTTIIIVVVSTSTVTFLLATLLFCWYTRTYGGGQNDEKPLLSLSRSASQKSSYSIKDSVDQSFPDLQNTDSSVNSSVSLAFASELPPESLSASRIPPLKPPPGRAESTLKPPPGRTDLSVHPPSANTASAPPRSPAAVPSPSPTPAPAAAPSPPPLRAPSARRPPPPPPPSGGAPPPPPPLKEGPRPPPPPSGGRAPPRPPGGGLKTPRHAFGPGDPDADDSNKAKLKPFFWDKVMATPDQAMVWHQIRAGSFQFNEEMIENLFGYNAADKNKTNNKKSSAAQDPSSHFVQIIDSKKAQNLSILLKALNVTTNEVCDALKEGNELPVELIQTLLKMAPTGEEELKLRLYNGDLSRLGTAERFLKRLVEIPFAFKRLESLLFMCTLQEEEEIIKESFQTLEAACVQLRKSRLFLKLLEAVLKTGNRMNDGTFRGSAQAFKLDTLLKLSDVKGVDGKTTLLHFVVLEIIRAEGVRAAKTAQETKSSSSFKTDDFLEEEAAANSCQGDTDEYYRTLGLQVVSRLSSELEDVKKAAILDAEGLTGTVSKFGQALVKAREFLNTDLKSLEKEDEDEDDDDEDEFSTTLSNFVQNAEKDVMWMLEEEKRIMALVKNTADYFHGQAGKDEGLRLFIIVRDFLIILDKVCKEIKATPLRPPPKTTLTKDVSSSKTTEKKDGSPSRTMETNNYVSSPQTNDVSTPRTQETHETPRTHSLGAENSPHKIWETENPRQEPKGSRHETREAQDLQHETHKAEDMQHEIQETVGSRLETQEIDDLQETESSYKIKKTDDRQHETQEINYLPHEIQERRSPDKTQEADDSLHEKQQEDEDLEPKTHEDDLRQETLEPDDSQSKMQEDDVSQPKTWESDSLQHEMRKTDSTDDSGPETQVTDDLGPKTQETDNSGTKTLEDDDPLPKTHEQLLSAIAIRRVDSISSNSSSGHD</sequence>
<dbReference type="PANTHER" id="PTHR23213:SF269">
    <property type="entry name" value="FORMIN-LIKE PROTEIN 5"/>
    <property type="match status" value="1"/>
</dbReference>
<dbReference type="SUPFAM" id="SSF101447">
    <property type="entry name" value="Formin homology 2 domain (FH2 domain)"/>
    <property type="match status" value="1"/>
</dbReference>
<dbReference type="InterPro" id="IPR015425">
    <property type="entry name" value="FH2_Formin"/>
</dbReference>
<feature type="compositionally biased region" description="Basic and acidic residues" evidence="3">
    <location>
        <begin position="973"/>
        <end position="997"/>
    </location>
</feature>
<feature type="compositionally biased region" description="Polar residues" evidence="3">
    <location>
        <begin position="820"/>
        <end position="843"/>
    </location>
</feature>
<dbReference type="InterPro" id="IPR042201">
    <property type="entry name" value="FH2_Formin_sf"/>
</dbReference>
<dbReference type="Gramene" id="KVI10348">
    <property type="protein sequence ID" value="KVI10348"/>
    <property type="gene ID" value="Ccrd_011248"/>
</dbReference>
<feature type="compositionally biased region" description="Basic and acidic residues" evidence="3">
    <location>
        <begin position="1006"/>
        <end position="1020"/>
    </location>
</feature>
<evidence type="ECO:0000256" key="4">
    <source>
        <dbReference type="SAM" id="SignalP"/>
    </source>
</evidence>
<evidence type="ECO:0000256" key="1">
    <source>
        <dbReference type="ARBA" id="ARBA00025793"/>
    </source>
</evidence>
<dbReference type="OMA" id="TTNEVCD"/>
<evidence type="ECO:0000256" key="2">
    <source>
        <dbReference type="RuleBase" id="RU361260"/>
    </source>
</evidence>
<dbReference type="STRING" id="59895.A0A118K695"/>
<dbReference type="AlphaFoldDB" id="A0A118K695"/>
<feature type="region of interest" description="Disordered" evidence="3">
    <location>
        <begin position="793"/>
        <end position="1063"/>
    </location>
</feature>
<dbReference type="Pfam" id="PF02181">
    <property type="entry name" value="FH2"/>
    <property type="match status" value="1"/>
</dbReference>
<feature type="compositionally biased region" description="Basic and acidic residues" evidence="3">
    <location>
        <begin position="922"/>
        <end position="937"/>
    </location>
</feature>
<feature type="chain" id="PRO_5007159999" description="Formin-like protein" evidence="4">
    <location>
        <begin position="18"/>
        <end position="1083"/>
    </location>
</feature>
<evidence type="ECO:0000259" key="5">
    <source>
        <dbReference type="PROSITE" id="PS51444"/>
    </source>
</evidence>
<feature type="region of interest" description="Disordered" evidence="3">
    <location>
        <begin position="231"/>
        <end position="369"/>
    </location>
</feature>
<feature type="compositionally biased region" description="Basic and acidic residues" evidence="3">
    <location>
        <begin position="860"/>
        <end position="902"/>
    </location>
</feature>
<accession>A0A118K695</accession>
<dbReference type="GO" id="GO:0051015">
    <property type="term" value="F:actin filament binding"/>
    <property type="evidence" value="ECO:0007669"/>
    <property type="project" value="InterPro"/>
</dbReference>
<feature type="signal peptide" evidence="4">
    <location>
        <begin position="1"/>
        <end position="17"/>
    </location>
</feature>
<gene>
    <name evidence="6" type="ORF">Ccrd_011248</name>
</gene>